<gene>
    <name evidence="3 5" type="primary">groES</name>
    <name evidence="3" type="synonym">groS</name>
    <name evidence="5" type="ORF">ACERK3_02380</name>
</gene>
<keyword evidence="6" id="KW-1185">Reference proteome</keyword>
<keyword evidence="2 3" id="KW-0143">Chaperone</keyword>
<keyword evidence="3" id="KW-0963">Cytoplasm</keyword>
<dbReference type="SMART" id="SM00883">
    <property type="entry name" value="Cpn10"/>
    <property type="match status" value="1"/>
</dbReference>
<dbReference type="HAMAP" id="MF_00580">
    <property type="entry name" value="CH10"/>
    <property type="match status" value="1"/>
</dbReference>
<comment type="subunit">
    <text evidence="3">Heptamer of 7 subunits arranged in a ring. Interacts with the chaperonin GroEL.</text>
</comment>
<comment type="function">
    <text evidence="3 4">Together with the chaperonin GroEL, plays an essential role in assisting protein folding. The GroEL-GroES system forms a nano-cage that allows encapsulation of the non-native substrate proteins and provides a physical environment optimized to promote and accelerate protein folding. GroES binds to the apical surface of the GroEL ring, thereby capping the opening of the GroEL channel.</text>
</comment>
<proteinExistence type="inferred from homology"/>
<dbReference type="NCBIfam" id="NF001531">
    <property type="entry name" value="PRK00364.2-2"/>
    <property type="match status" value="1"/>
</dbReference>
<reference evidence="5 6" key="1">
    <citation type="submission" date="2024-08" db="EMBL/GenBank/DDBJ databases">
        <title>Whole-genome sequencing of halo(alkali)philic microorganisms from hypersaline lakes.</title>
        <authorList>
            <person name="Sorokin D.Y."/>
            <person name="Merkel A.Y."/>
            <person name="Messina E."/>
            <person name="Yakimov M."/>
        </authorList>
    </citation>
    <scope>NUCLEOTIDE SEQUENCE [LARGE SCALE GENOMIC DNA]</scope>
    <source>
        <strain evidence="5 6">AB-hyl4</strain>
    </source>
</reference>
<organism evidence="5 6">
    <name type="scientific">Natronomicrosphaera hydrolytica</name>
    <dbReference type="NCBI Taxonomy" id="3242702"/>
    <lineage>
        <taxon>Bacteria</taxon>
        <taxon>Pseudomonadati</taxon>
        <taxon>Planctomycetota</taxon>
        <taxon>Phycisphaerae</taxon>
        <taxon>Phycisphaerales</taxon>
        <taxon>Phycisphaeraceae</taxon>
        <taxon>Natronomicrosphaera</taxon>
    </lineage>
</organism>
<dbReference type="Proteomes" id="UP001575105">
    <property type="component" value="Unassembled WGS sequence"/>
</dbReference>
<dbReference type="InterPro" id="IPR020818">
    <property type="entry name" value="Chaperonin_GroES"/>
</dbReference>
<dbReference type="InterPro" id="IPR037124">
    <property type="entry name" value="Chaperonin_GroES_sf"/>
</dbReference>
<evidence type="ECO:0000256" key="3">
    <source>
        <dbReference type="HAMAP-Rule" id="MF_00580"/>
    </source>
</evidence>
<dbReference type="Pfam" id="PF00166">
    <property type="entry name" value="Cpn10"/>
    <property type="match status" value="1"/>
</dbReference>
<evidence type="ECO:0000313" key="6">
    <source>
        <dbReference type="Proteomes" id="UP001575105"/>
    </source>
</evidence>
<dbReference type="EMBL" id="JBGUBD010000001">
    <property type="protein sequence ID" value="MFA9477133.1"/>
    <property type="molecule type" value="Genomic_DNA"/>
</dbReference>
<dbReference type="NCBIfam" id="NF001533">
    <property type="entry name" value="PRK00364.2-4"/>
    <property type="match status" value="1"/>
</dbReference>
<evidence type="ECO:0000256" key="4">
    <source>
        <dbReference type="RuleBase" id="RU000535"/>
    </source>
</evidence>
<dbReference type="InterPro" id="IPR018369">
    <property type="entry name" value="Chaprnonin_Cpn10_CS"/>
</dbReference>
<dbReference type="PROSITE" id="PS00681">
    <property type="entry name" value="CHAPERONINS_CPN10"/>
    <property type="match status" value="1"/>
</dbReference>
<comment type="subcellular location">
    <subcellularLocation>
        <location evidence="3">Cytoplasm</location>
    </subcellularLocation>
</comment>
<sequence>MKVRPLGDRILVQRVEPETKTKSGIYLPESATDKPQQAKVIALGQGRLLDNGERAPFQVKEGDTVLLGKWGGTEVKLDDKEFVVLGEDEVLAVVA</sequence>
<name>A0ABV4U0J8_9BACT</name>
<dbReference type="Gene3D" id="2.30.33.40">
    <property type="entry name" value="GroES chaperonin"/>
    <property type="match status" value="1"/>
</dbReference>
<protein>
    <recommendedName>
        <fullName evidence="3">Co-chaperonin GroES</fullName>
    </recommendedName>
    <alternativeName>
        <fullName evidence="3">10 kDa chaperonin</fullName>
    </alternativeName>
    <alternativeName>
        <fullName evidence="3">Chaperonin-10</fullName>
        <shortName evidence="3">Cpn10</shortName>
    </alternativeName>
</protein>
<comment type="caution">
    <text evidence="5">The sequence shown here is derived from an EMBL/GenBank/DDBJ whole genome shotgun (WGS) entry which is preliminary data.</text>
</comment>
<dbReference type="SUPFAM" id="SSF50129">
    <property type="entry name" value="GroES-like"/>
    <property type="match status" value="1"/>
</dbReference>
<dbReference type="PRINTS" id="PR00297">
    <property type="entry name" value="CHAPERONIN10"/>
</dbReference>
<dbReference type="CDD" id="cd00320">
    <property type="entry name" value="cpn10"/>
    <property type="match status" value="1"/>
</dbReference>
<comment type="similarity">
    <text evidence="1 3 4">Belongs to the GroES chaperonin family.</text>
</comment>
<evidence type="ECO:0000256" key="2">
    <source>
        <dbReference type="ARBA" id="ARBA00023186"/>
    </source>
</evidence>
<evidence type="ECO:0000256" key="1">
    <source>
        <dbReference type="ARBA" id="ARBA00006975"/>
    </source>
</evidence>
<dbReference type="PANTHER" id="PTHR10772:SF63">
    <property type="entry name" value="20 KDA CHAPERONIN, CHLOROPLASTIC"/>
    <property type="match status" value="1"/>
</dbReference>
<evidence type="ECO:0000313" key="5">
    <source>
        <dbReference type="EMBL" id="MFA9477133.1"/>
    </source>
</evidence>
<dbReference type="PANTHER" id="PTHR10772">
    <property type="entry name" value="10 KDA HEAT SHOCK PROTEIN"/>
    <property type="match status" value="1"/>
</dbReference>
<dbReference type="RefSeq" id="WP_425344054.1">
    <property type="nucleotide sequence ID" value="NZ_JBGUBD010000001.1"/>
</dbReference>
<dbReference type="InterPro" id="IPR011032">
    <property type="entry name" value="GroES-like_sf"/>
</dbReference>
<accession>A0ABV4U0J8</accession>